<reference evidence="1" key="1">
    <citation type="submission" date="2024-09" db="EMBL/GenBank/DDBJ databases">
        <title>Black Yeasts Isolated from many extreme environments.</title>
        <authorList>
            <person name="Coleine C."/>
            <person name="Stajich J.E."/>
            <person name="Selbmann L."/>
        </authorList>
    </citation>
    <scope>NUCLEOTIDE SEQUENCE</scope>
    <source>
        <strain evidence="1">CCFEE 5737</strain>
    </source>
</reference>
<sequence>MRSSALLTTLAAAAVCSAQTWSDCDPTKKTGCPTKPGLTVAEYYADFTANGAAVAQQSWTVTSGAPTYGAEGGQYQINKVGDGPTIQSNFYIFFGYVEVKMRAAPGAGVVSSFVMQSDDLDELDWEFIGSDAAQAQTNYFGKGNTTTYDRGAFHPVATPQNTYHTYAINWTSTTTTWFIDGAPVRTLNFADAVGGKNYPQTPMNIRIGNWVAGTPGNAEGTIQWAGGLTDFSKAPFNMYVQSVKVINYNPGASYKYGDQSGNWQSIQVSGALPQELTPVATLPVSNSTDGPGGQPYGNNSTAGGSAGGSLGGSTGGSSSGSAGGLAGSTGGIVLPSAVPTGSIGGEAGAGGIAGSVIASEIGATGSAYAPEATSAPAGYQPGDGALGGVGSGPGGDVGTGGDAGTTGSMTTAYISTGTEAPEAGVGFGGEAGYPDASSTGLPLSPDASAFPISGAPYSLPNGTTGGGYSTNSSGPEQFTGAGVKSTGGYSMVAMALALFFGVMLL</sequence>
<comment type="caution">
    <text evidence="1">The sequence shown here is derived from an EMBL/GenBank/DDBJ whole genome shotgun (WGS) entry which is preliminary data.</text>
</comment>
<keyword evidence="2" id="KW-1185">Reference proteome</keyword>
<gene>
    <name evidence="1" type="ORF">LTS18_008385</name>
</gene>
<name>A0ACC3D1M2_9PEZI</name>
<dbReference type="Proteomes" id="UP001186974">
    <property type="component" value="Unassembled WGS sequence"/>
</dbReference>
<dbReference type="EMBL" id="JAWDJW010008512">
    <property type="protein sequence ID" value="KAK3060511.1"/>
    <property type="molecule type" value="Genomic_DNA"/>
</dbReference>
<evidence type="ECO:0000313" key="1">
    <source>
        <dbReference type="EMBL" id="KAK3060511.1"/>
    </source>
</evidence>
<accession>A0ACC3D1M2</accession>
<evidence type="ECO:0000313" key="2">
    <source>
        <dbReference type="Proteomes" id="UP001186974"/>
    </source>
</evidence>
<protein>
    <submittedName>
        <fullName evidence="1">Uncharacterized protein</fullName>
    </submittedName>
</protein>
<proteinExistence type="predicted"/>
<organism evidence="1 2">
    <name type="scientific">Coniosporium uncinatum</name>
    <dbReference type="NCBI Taxonomy" id="93489"/>
    <lineage>
        <taxon>Eukaryota</taxon>
        <taxon>Fungi</taxon>
        <taxon>Dikarya</taxon>
        <taxon>Ascomycota</taxon>
        <taxon>Pezizomycotina</taxon>
        <taxon>Dothideomycetes</taxon>
        <taxon>Dothideomycetes incertae sedis</taxon>
        <taxon>Coniosporium</taxon>
    </lineage>
</organism>